<organism evidence="1">
    <name type="scientific">Arundo donax</name>
    <name type="common">Giant reed</name>
    <name type="synonym">Donax arundinaceus</name>
    <dbReference type="NCBI Taxonomy" id="35708"/>
    <lineage>
        <taxon>Eukaryota</taxon>
        <taxon>Viridiplantae</taxon>
        <taxon>Streptophyta</taxon>
        <taxon>Embryophyta</taxon>
        <taxon>Tracheophyta</taxon>
        <taxon>Spermatophyta</taxon>
        <taxon>Magnoliopsida</taxon>
        <taxon>Liliopsida</taxon>
        <taxon>Poales</taxon>
        <taxon>Poaceae</taxon>
        <taxon>PACMAD clade</taxon>
        <taxon>Arundinoideae</taxon>
        <taxon>Arundineae</taxon>
        <taxon>Arundo</taxon>
    </lineage>
</organism>
<dbReference type="AlphaFoldDB" id="A0A0A9GWL3"/>
<reference evidence="1" key="1">
    <citation type="submission" date="2014-09" db="EMBL/GenBank/DDBJ databases">
        <authorList>
            <person name="Magalhaes I.L.F."/>
            <person name="Oliveira U."/>
            <person name="Santos F.R."/>
            <person name="Vidigal T.H.D.A."/>
            <person name="Brescovit A.D."/>
            <person name="Santos A.J."/>
        </authorList>
    </citation>
    <scope>NUCLEOTIDE SEQUENCE</scope>
    <source>
        <tissue evidence="1">Shoot tissue taken approximately 20 cm above the soil surface</tissue>
    </source>
</reference>
<dbReference type="EMBL" id="GBRH01170945">
    <property type="protein sequence ID" value="JAE26951.1"/>
    <property type="molecule type" value="Transcribed_RNA"/>
</dbReference>
<reference evidence="1" key="2">
    <citation type="journal article" date="2015" name="Data Brief">
        <title>Shoot transcriptome of the giant reed, Arundo donax.</title>
        <authorList>
            <person name="Barrero R.A."/>
            <person name="Guerrero F.D."/>
            <person name="Moolhuijzen P."/>
            <person name="Goolsby J.A."/>
            <person name="Tidwell J."/>
            <person name="Bellgard S.E."/>
            <person name="Bellgard M.I."/>
        </authorList>
    </citation>
    <scope>NUCLEOTIDE SEQUENCE</scope>
    <source>
        <tissue evidence="1">Shoot tissue taken approximately 20 cm above the soil surface</tissue>
    </source>
</reference>
<accession>A0A0A9GWL3</accession>
<proteinExistence type="predicted"/>
<name>A0A0A9GWL3_ARUDO</name>
<protein>
    <submittedName>
        <fullName evidence="1">Uncharacterized protein</fullName>
    </submittedName>
</protein>
<sequence>MLHLAMSKQFQRKRQLILTGLGMSTITNFH</sequence>
<evidence type="ECO:0000313" key="1">
    <source>
        <dbReference type="EMBL" id="JAE26951.1"/>
    </source>
</evidence>